<proteinExistence type="predicted"/>
<feature type="repeat" description="TPR" evidence="1">
    <location>
        <begin position="627"/>
        <end position="660"/>
    </location>
</feature>
<dbReference type="Gene3D" id="3.40.50.1460">
    <property type="match status" value="1"/>
</dbReference>
<name>A0ABS0AZ57_9BACT</name>
<feature type="domain" description="Peptidase C14 caspase" evidence="2">
    <location>
        <begin position="6"/>
        <end position="207"/>
    </location>
</feature>
<dbReference type="InterPro" id="IPR011990">
    <property type="entry name" value="TPR-like_helical_dom_sf"/>
</dbReference>
<keyword evidence="1" id="KW-0802">TPR repeat</keyword>
<keyword evidence="4" id="KW-1185">Reference proteome</keyword>
<dbReference type="Gene3D" id="1.25.40.10">
    <property type="entry name" value="Tetratricopeptide repeat domain"/>
    <property type="match status" value="1"/>
</dbReference>
<reference evidence="3 4" key="1">
    <citation type="submission" date="2020-01" db="EMBL/GenBank/DDBJ databases">
        <title>Draft genome sequence of Cand. Neptunochlamydia vexilliferae K9.</title>
        <authorList>
            <person name="Schulz F."/>
            <person name="Koestlbacher S."/>
            <person name="Wascher F."/>
            <person name="Pizzetti I."/>
            <person name="Horn M."/>
        </authorList>
    </citation>
    <scope>NUCLEOTIDE SEQUENCE [LARGE SCALE GENOMIC DNA]</scope>
    <source>
        <strain evidence="3 4">K9</strain>
    </source>
</reference>
<comment type="caution">
    <text evidence="3">The sequence shown here is derived from an EMBL/GenBank/DDBJ whole genome shotgun (WGS) entry which is preliminary data.</text>
</comment>
<dbReference type="PROSITE" id="PS50005">
    <property type="entry name" value="TPR"/>
    <property type="match status" value="1"/>
</dbReference>
<gene>
    <name evidence="3" type="ORF">NEPTK9_000112</name>
</gene>
<organism evidence="3 4">
    <name type="scientific">Candidatus Neptunichlamydia vexilliferae</name>
    <dbReference type="NCBI Taxonomy" id="1651774"/>
    <lineage>
        <taxon>Bacteria</taxon>
        <taxon>Pseudomonadati</taxon>
        <taxon>Chlamydiota</taxon>
        <taxon>Chlamydiia</taxon>
        <taxon>Parachlamydiales</taxon>
        <taxon>Simkaniaceae</taxon>
        <taxon>Candidatus Neptunichlamydia</taxon>
    </lineage>
</organism>
<dbReference type="Pfam" id="PF13181">
    <property type="entry name" value="TPR_8"/>
    <property type="match status" value="2"/>
</dbReference>
<dbReference type="SMART" id="SM00028">
    <property type="entry name" value="TPR"/>
    <property type="match status" value="3"/>
</dbReference>
<evidence type="ECO:0000259" key="2">
    <source>
        <dbReference type="Pfam" id="PF00656"/>
    </source>
</evidence>
<dbReference type="EMBL" id="JAAEJV010000002">
    <property type="protein sequence ID" value="MBF5058615.1"/>
    <property type="molecule type" value="Genomic_DNA"/>
</dbReference>
<protein>
    <recommendedName>
        <fullName evidence="2">Peptidase C14 caspase domain-containing protein</fullName>
    </recommendedName>
</protein>
<dbReference type="InterPro" id="IPR011600">
    <property type="entry name" value="Pept_C14_caspase"/>
</dbReference>
<dbReference type="InterPro" id="IPR019734">
    <property type="entry name" value="TPR_rpt"/>
</dbReference>
<accession>A0ABS0AZ57</accession>
<evidence type="ECO:0000313" key="3">
    <source>
        <dbReference type="EMBL" id="MBF5058615.1"/>
    </source>
</evidence>
<dbReference type="Pfam" id="PF00656">
    <property type="entry name" value="Peptidase_C14"/>
    <property type="match status" value="1"/>
</dbReference>
<dbReference type="SUPFAM" id="SSF48452">
    <property type="entry name" value="TPR-like"/>
    <property type="match status" value="1"/>
</dbReference>
<evidence type="ECO:0000313" key="4">
    <source>
        <dbReference type="Proteomes" id="UP001194714"/>
    </source>
</evidence>
<evidence type="ECO:0000256" key="1">
    <source>
        <dbReference type="PROSITE-ProRule" id="PRU00339"/>
    </source>
</evidence>
<dbReference type="Proteomes" id="UP001194714">
    <property type="component" value="Unassembled WGS sequence"/>
</dbReference>
<sequence length="787" mass="89180">MMPPTFAIIIGISDYPTAPLPAAESDAITFARALIHWGIPESHVTLLTGKVDEKSLETSLSLLADKKEPFQLLFYFCGHGYRTKEATPESYLAFSTEKGYSLEELLLKIGVLSTTNTYLFIDACHLRLNLIFNPKLKEEVEGTLHSKKNLFCLFSSGIFPSYEDIESHYGYFTQALIETLSTLRKTDLSPSALFKMTREKMAKKELPEPEMYNIGVHQIDLFPPLESSIQNDSIVRPEVHAEIQDLLAENPEKNLWIIGEPLSAQLKIHSIPLPLNAPLEKRKRHELLLFEASDPQNAKKVIADLKKNQLRAIFFSPSPFRSPDYIEYHIPPLTDKELSLILSQEHGAPKNQSIKEEKRAMAAFYSAGFYIDEALFLKAFKIKPKTLRFLEEIGLTFYENGECHPRNCLLEFVESQQLKLNKKGALSYWKKQCEKLPNNIRAAQSLILTLKCFGYEPKFDTTLKNTFQILSKDLSTLKEGADIFFSARILTPSALYLAEILLEVGELSLTQKLLDIPSPLQAPLLKAHLLWRLGQFEKSLTLSSKEKGLEALFHQGMAHYFLGNWEEATQKLSEVKEKTSHPQTLGWIECLLGTINGTRGVEVKKSIQQIESGINHLLQSNIPEDVWVGWNNLGEIYLKTGRLSQATRHLEKALESAKKCANPNSFLEVARNFLELELQRGPKDLDWLDTIEKNLPFLSEPTVAMQIYNTLAKAYLQLKNPLQARPYIKKAFLLTAPSKAHHIDTLANAASYFKLKGLPQKTHHLLMQAQSLALAMDHSQMVKQLTH</sequence>